<evidence type="ECO:0000256" key="1">
    <source>
        <dbReference type="ARBA" id="ARBA00010587"/>
    </source>
</evidence>
<evidence type="ECO:0000256" key="2">
    <source>
        <dbReference type="ARBA" id="ARBA00022723"/>
    </source>
</evidence>
<keyword evidence="3" id="KW-0408">Iron</keyword>
<feature type="domain" description="Hemerythrin-like" evidence="4">
    <location>
        <begin position="10"/>
        <end position="126"/>
    </location>
</feature>
<dbReference type="NCBIfam" id="NF033749">
    <property type="entry name" value="bact_hemeryth"/>
    <property type="match status" value="1"/>
</dbReference>
<dbReference type="NCBIfam" id="TIGR02481">
    <property type="entry name" value="hemeryth_dom"/>
    <property type="match status" value="1"/>
</dbReference>
<comment type="similarity">
    <text evidence="1">Belongs to the hemerythrin family.</text>
</comment>
<reference evidence="5 6" key="1">
    <citation type="submission" date="2018-06" db="EMBL/GenBank/DDBJ databases">
        <title>Genomic Encyclopedia of Type Strains, Phase I: the one thousand microbial genomes (KMG-I) project.</title>
        <authorList>
            <person name="Kyrpides N."/>
        </authorList>
    </citation>
    <scope>NUCLEOTIDE SEQUENCE [LARGE SCALE GENOMIC DNA]</scope>
    <source>
        <strain evidence="5 6">DSM 19573</strain>
    </source>
</reference>
<sequence>MYEMKPEYYTGIASIDEEHTKLFAIANECYDLLTNQFIEDKYDYILNVIKDLKEYTKYHFKNEEEYMSSIGYKKLLSQKVAHNDFIEKINSINYNTIDANQKDSLLELLDFLTTWLVEHILKQDTLIGK</sequence>
<evidence type="ECO:0000256" key="3">
    <source>
        <dbReference type="ARBA" id="ARBA00023004"/>
    </source>
</evidence>
<dbReference type="CDD" id="cd12107">
    <property type="entry name" value="Hemerythrin"/>
    <property type="match status" value="1"/>
</dbReference>
<dbReference type="InterPro" id="IPR050669">
    <property type="entry name" value="Hemerythrin"/>
</dbReference>
<dbReference type="PANTHER" id="PTHR37164">
    <property type="entry name" value="BACTERIOHEMERYTHRIN"/>
    <property type="match status" value="1"/>
</dbReference>
<dbReference type="InterPro" id="IPR012827">
    <property type="entry name" value="Hemerythrin_metal-bd"/>
</dbReference>
<protein>
    <submittedName>
        <fullName evidence="5">Hemerythrin</fullName>
    </submittedName>
</protein>
<dbReference type="InterPro" id="IPR012312">
    <property type="entry name" value="Hemerythrin-like"/>
</dbReference>
<evidence type="ECO:0000313" key="6">
    <source>
        <dbReference type="Proteomes" id="UP000248132"/>
    </source>
</evidence>
<keyword evidence="2" id="KW-0479">Metal-binding</keyword>
<dbReference type="Pfam" id="PF01814">
    <property type="entry name" value="Hemerythrin"/>
    <property type="match status" value="1"/>
</dbReference>
<name>A0A318XNZ1_9FIRM</name>
<keyword evidence="6" id="KW-1185">Reference proteome</keyword>
<dbReference type="Proteomes" id="UP000248132">
    <property type="component" value="Unassembled WGS sequence"/>
</dbReference>
<accession>A0A318XNZ1</accession>
<gene>
    <name evidence="5" type="ORF">LY28_00474</name>
</gene>
<dbReference type="SUPFAM" id="SSF47188">
    <property type="entry name" value="Hemerythrin-like"/>
    <property type="match status" value="1"/>
</dbReference>
<dbReference type="GO" id="GO:0046872">
    <property type="term" value="F:metal ion binding"/>
    <property type="evidence" value="ECO:0007669"/>
    <property type="project" value="UniProtKB-KW"/>
</dbReference>
<dbReference type="PANTHER" id="PTHR37164:SF1">
    <property type="entry name" value="BACTERIOHEMERYTHRIN"/>
    <property type="match status" value="1"/>
</dbReference>
<organism evidence="5 6">
    <name type="scientific">Ruminiclostridium sufflavum DSM 19573</name>
    <dbReference type="NCBI Taxonomy" id="1121337"/>
    <lineage>
        <taxon>Bacteria</taxon>
        <taxon>Bacillati</taxon>
        <taxon>Bacillota</taxon>
        <taxon>Clostridia</taxon>
        <taxon>Eubacteriales</taxon>
        <taxon>Oscillospiraceae</taxon>
        <taxon>Ruminiclostridium</taxon>
    </lineage>
</organism>
<dbReference type="InterPro" id="IPR035938">
    <property type="entry name" value="Hemerythrin-like_sf"/>
</dbReference>
<comment type="caution">
    <text evidence="5">The sequence shown here is derived from an EMBL/GenBank/DDBJ whole genome shotgun (WGS) entry which is preliminary data.</text>
</comment>
<evidence type="ECO:0000313" key="5">
    <source>
        <dbReference type="EMBL" id="PYG89875.1"/>
    </source>
</evidence>
<dbReference type="OrthoDB" id="9797092at2"/>
<dbReference type="AlphaFoldDB" id="A0A318XNZ1"/>
<dbReference type="RefSeq" id="WP_110460555.1">
    <property type="nucleotide sequence ID" value="NZ_QKMR01000002.1"/>
</dbReference>
<dbReference type="EMBL" id="QKMR01000002">
    <property type="protein sequence ID" value="PYG89875.1"/>
    <property type="molecule type" value="Genomic_DNA"/>
</dbReference>
<evidence type="ECO:0000259" key="4">
    <source>
        <dbReference type="Pfam" id="PF01814"/>
    </source>
</evidence>
<dbReference type="Gene3D" id="1.20.120.50">
    <property type="entry name" value="Hemerythrin-like"/>
    <property type="match status" value="1"/>
</dbReference>
<proteinExistence type="inferred from homology"/>